<evidence type="ECO:0000256" key="2">
    <source>
        <dbReference type="ARBA" id="ARBA00022908"/>
    </source>
</evidence>
<feature type="domain" description="Tyr recombinase" evidence="5">
    <location>
        <begin position="169"/>
        <end position="368"/>
    </location>
</feature>
<dbReference type="InterPro" id="IPR013762">
    <property type="entry name" value="Integrase-like_cat_sf"/>
</dbReference>
<dbReference type="PANTHER" id="PTHR30349:SF64">
    <property type="entry name" value="PROPHAGE INTEGRASE INTD-RELATED"/>
    <property type="match status" value="1"/>
</dbReference>
<dbReference type="Proteomes" id="UP000031563">
    <property type="component" value="Unassembled WGS sequence"/>
</dbReference>
<organism evidence="6 7">
    <name type="scientific">Bacillus thermotolerans</name>
    <name type="common">Quasibacillus thermotolerans</name>
    <dbReference type="NCBI Taxonomy" id="1221996"/>
    <lineage>
        <taxon>Bacteria</taxon>
        <taxon>Bacillati</taxon>
        <taxon>Bacillota</taxon>
        <taxon>Bacilli</taxon>
        <taxon>Bacillales</taxon>
        <taxon>Bacillaceae</taxon>
        <taxon>Bacillus</taxon>
    </lineage>
</organism>
<accession>A0A0F5HNY3</accession>
<dbReference type="GO" id="GO:0015074">
    <property type="term" value="P:DNA integration"/>
    <property type="evidence" value="ECO:0007669"/>
    <property type="project" value="UniProtKB-KW"/>
</dbReference>
<dbReference type="InterPro" id="IPR010998">
    <property type="entry name" value="Integrase_recombinase_N"/>
</dbReference>
<proteinExistence type="inferred from homology"/>
<dbReference type="STRING" id="1221996.QY95_03650"/>
<dbReference type="SUPFAM" id="SSF56349">
    <property type="entry name" value="DNA breaking-rejoining enzymes"/>
    <property type="match status" value="1"/>
</dbReference>
<dbReference type="RefSeq" id="WP_040048311.1">
    <property type="nucleotide sequence ID" value="NZ_JWIR02000076.1"/>
</dbReference>
<sequence>MKGSINKDNKTGKYQFIFDAGPHPLTGKRRQIKRRGFESKRQAMDAMTKLKAEILENELVDLTQISYEKYMVEWLQERKNHLQDSTFEIHSLFYRNVIKPRLGHLKLQHIAPIQIQKFVNDLVNDTSYSEHTIHLIFRIVSASLKKAKILKLIKDNPATGITLPKVKRKEIRVWSLDQVNFFVNEAKMIKRLTRCHIGFIISIFTGMRQGEILGLRWKDIDFEEQIIFVRQTLTQNAEIKTGAKNLTSVRSIHIPNKLIDELKIYRRQVIQEKLLHGQGYHDNDLVVCTGDGKPIIPRNFRKEFYNLTAKMGLPKIRFHDLRHTHATILIQQNINVKLISERLGHADIETTLNTYSHVLPDMQKSVSDKLDKIIEM</sequence>
<keyword evidence="2" id="KW-0229">DNA integration</keyword>
<dbReference type="CDD" id="cd01189">
    <property type="entry name" value="INT_ICEBs1_C_like"/>
    <property type="match status" value="1"/>
</dbReference>
<evidence type="ECO:0000256" key="1">
    <source>
        <dbReference type="ARBA" id="ARBA00008857"/>
    </source>
</evidence>
<keyword evidence="3" id="KW-0238">DNA-binding</keyword>
<reference evidence="6" key="1">
    <citation type="submission" date="2015-02" db="EMBL/GenBank/DDBJ databases">
        <title>Genome Assembly of Bacillaceae bacterium MTCC 8252.</title>
        <authorList>
            <person name="Verma A."/>
            <person name="Khatri I."/>
            <person name="Mual P."/>
            <person name="Subramanian S."/>
            <person name="Krishnamurthi S."/>
        </authorList>
    </citation>
    <scope>NUCLEOTIDE SEQUENCE [LARGE SCALE GENOMIC DNA]</scope>
    <source>
        <strain evidence="6">MTCC 8252</strain>
    </source>
</reference>
<name>A0A0F5HNY3_BACTR</name>
<evidence type="ECO:0000256" key="4">
    <source>
        <dbReference type="ARBA" id="ARBA00023172"/>
    </source>
</evidence>
<keyword evidence="4" id="KW-0233">DNA recombination</keyword>
<dbReference type="Pfam" id="PF00589">
    <property type="entry name" value="Phage_integrase"/>
    <property type="match status" value="1"/>
</dbReference>
<dbReference type="Gene3D" id="1.10.443.10">
    <property type="entry name" value="Intergrase catalytic core"/>
    <property type="match status" value="1"/>
</dbReference>
<comment type="caution">
    <text evidence="6">The sequence shown here is derived from an EMBL/GenBank/DDBJ whole genome shotgun (WGS) entry which is preliminary data.</text>
</comment>
<dbReference type="GO" id="GO:0006310">
    <property type="term" value="P:DNA recombination"/>
    <property type="evidence" value="ECO:0007669"/>
    <property type="project" value="UniProtKB-KW"/>
</dbReference>
<dbReference type="GO" id="GO:0003677">
    <property type="term" value="F:DNA binding"/>
    <property type="evidence" value="ECO:0007669"/>
    <property type="project" value="UniProtKB-KW"/>
</dbReference>
<dbReference type="OrthoDB" id="9803188at2"/>
<dbReference type="AlphaFoldDB" id="A0A0F5HNY3"/>
<dbReference type="Pfam" id="PF14659">
    <property type="entry name" value="Phage_int_SAM_3"/>
    <property type="match status" value="1"/>
</dbReference>
<dbReference type="Gene3D" id="1.10.150.130">
    <property type="match status" value="1"/>
</dbReference>
<dbReference type="EMBL" id="JWIR02000076">
    <property type="protein sequence ID" value="KKB35079.1"/>
    <property type="molecule type" value="Genomic_DNA"/>
</dbReference>
<keyword evidence="7" id="KW-1185">Reference proteome</keyword>
<gene>
    <name evidence="6" type="ORF">QY95_03650</name>
</gene>
<dbReference type="PROSITE" id="PS51898">
    <property type="entry name" value="TYR_RECOMBINASE"/>
    <property type="match status" value="1"/>
</dbReference>
<dbReference type="InterPro" id="IPR002104">
    <property type="entry name" value="Integrase_catalytic"/>
</dbReference>
<comment type="similarity">
    <text evidence="1">Belongs to the 'phage' integrase family.</text>
</comment>
<dbReference type="PANTHER" id="PTHR30349">
    <property type="entry name" value="PHAGE INTEGRASE-RELATED"/>
    <property type="match status" value="1"/>
</dbReference>
<evidence type="ECO:0000313" key="7">
    <source>
        <dbReference type="Proteomes" id="UP000031563"/>
    </source>
</evidence>
<dbReference type="InterPro" id="IPR011010">
    <property type="entry name" value="DNA_brk_join_enz"/>
</dbReference>
<protein>
    <submittedName>
        <fullName evidence="6">Phage integrase</fullName>
    </submittedName>
</protein>
<evidence type="ECO:0000256" key="3">
    <source>
        <dbReference type="ARBA" id="ARBA00023125"/>
    </source>
</evidence>
<dbReference type="Pfam" id="PF14657">
    <property type="entry name" value="Arm-DNA-bind_4"/>
    <property type="match status" value="1"/>
</dbReference>
<evidence type="ECO:0000313" key="6">
    <source>
        <dbReference type="EMBL" id="KKB35079.1"/>
    </source>
</evidence>
<evidence type="ECO:0000259" key="5">
    <source>
        <dbReference type="PROSITE" id="PS51898"/>
    </source>
</evidence>
<dbReference type="InterPro" id="IPR050090">
    <property type="entry name" value="Tyrosine_recombinase_XerCD"/>
</dbReference>
<dbReference type="InterPro" id="IPR028259">
    <property type="entry name" value="AP2-like_int_N"/>
</dbReference>
<dbReference type="InterPro" id="IPR004107">
    <property type="entry name" value="Integrase_SAM-like_N"/>
</dbReference>